<comment type="caution">
    <text evidence="2">The sequence shown here is derived from an EMBL/GenBank/DDBJ whole genome shotgun (WGS) entry which is preliminary data.</text>
</comment>
<evidence type="ECO:0000259" key="1">
    <source>
        <dbReference type="PROSITE" id="PS51186"/>
    </source>
</evidence>
<keyword evidence="2" id="KW-0808">Transferase</keyword>
<dbReference type="InterPro" id="IPR016181">
    <property type="entry name" value="Acyl_CoA_acyltransferase"/>
</dbReference>
<dbReference type="InterPro" id="IPR051531">
    <property type="entry name" value="N-acetyltransferase"/>
</dbReference>
<dbReference type="OrthoDB" id="9811523at2"/>
<dbReference type="SUPFAM" id="SSF55729">
    <property type="entry name" value="Acyl-CoA N-acyltransferases (Nat)"/>
    <property type="match status" value="1"/>
</dbReference>
<sequence>MSLANNSITEVPVLTTENLILRAIDEKDLAGLFAIFSSEPVMKFMDVERFTNISEAAQMVTFFREKLSIGEGIRWAICLKDNDQLIGTCGFHHISPTHYKCEIGYDLLPAFWGKGIMTNALHAILQFGFEQMNFNRIEAIVDPVNTRSYALLDRLGFQREGLHRQSFFEKGRFVDVYIYSMLQGDYKNELHF</sequence>
<dbReference type="EMBL" id="WRXO01000004">
    <property type="protein sequence ID" value="MVT42320.1"/>
    <property type="molecule type" value="Genomic_DNA"/>
</dbReference>
<organism evidence="2 3">
    <name type="scientific">Chitinophaga oryziterrae</name>
    <dbReference type="NCBI Taxonomy" id="1031224"/>
    <lineage>
        <taxon>Bacteria</taxon>
        <taxon>Pseudomonadati</taxon>
        <taxon>Bacteroidota</taxon>
        <taxon>Chitinophagia</taxon>
        <taxon>Chitinophagales</taxon>
        <taxon>Chitinophagaceae</taxon>
        <taxon>Chitinophaga</taxon>
    </lineage>
</organism>
<dbReference type="InterPro" id="IPR000182">
    <property type="entry name" value="GNAT_dom"/>
</dbReference>
<reference evidence="2 3" key="1">
    <citation type="submission" date="2019-12" db="EMBL/GenBank/DDBJ databases">
        <title>The draft genomic sequence of strain Chitinophaga oryziterrae JCM 16595.</title>
        <authorList>
            <person name="Zhang X."/>
        </authorList>
    </citation>
    <scope>NUCLEOTIDE SEQUENCE [LARGE SCALE GENOMIC DNA]</scope>
    <source>
        <strain evidence="2 3">JCM 16595</strain>
    </source>
</reference>
<dbReference type="GO" id="GO:0008999">
    <property type="term" value="F:protein-N-terminal-alanine acetyltransferase activity"/>
    <property type="evidence" value="ECO:0007669"/>
    <property type="project" value="TreeGrafter"/>
</dbReference>
<dbReference type="CDD" id="cd04301">
    <property type="entry name" value="NAT_SF"/>
    <property type="match status" value="1"/>
</dbReference>
<feature type="domain" description="N-acetyltransferase" evidence="1">
    <location>
        <begin position="19"/>
        <end position="183"/>
    </location>
</feature>
<gene>
    <name evidence="2" type="ORF">GO495_17140</name>
</gene>
<dbReference type="AlphaFoldDB" id="A0A6N8JAR2"/>
<accession>A0A6N8JAR2</accession>
<dbReference type="GO" id="GO:0005737">
    <property type="term" value="C:cytoplasm"/>
    <property type="evidence" value="ECO:0007669"/>
    <property type="project" value="TreeGrafter"/>
</dbReference>
<name>A0A6N8JAR2_9BACT</name>
<evidence type="ECO:0000313" key="3">
    <source>
        <dbReference type="Proteomes" id="UP000468388"/>
    </source>
</evidence>
<dbReference type="Pfam" id="PF13302">
    <property type="entry name" value="Acetyltransf_3"/>
    <property type="match status" value="1"/>
</dbReference>
<keyword evidence="3" id="KW-1185">Reference proteome</keyword>
<protein>
    <submittedName>
        <fullName evidence="2">GNAT family N-acetyltransferase</fullName>
    </submittedName>
</protein>
<dbReference type="Gene3D" id="3.40.630.30">
    <property type="match status" value="1"/>
</dbReference>
<dbReference type="Proteomes" id="UP000468388">
    <property type="component" value="Unassembled WGS sequence"/>
</dbReference>
<dbReference type="RefSeq" id="WP_157300942.1">
    <property type="nucleotide sequence ID" value="NZ_BAAAZB010000005.1"/>
</dbReference>
<dbReference type="PANTHER" id="PTHR43792:SF9">
    <property type="entry name" value="RIBOSOMAL-PROTEIN-ALANINE ACETYLTRANSFERASE"/>
    <property type="match status" value="1"/>
</dbReference>
<evidence type="ECO:0000313" key="2">
    <source>
        <dbReference type="EMBL" id="MVT42320.1"/>
    </source>
</evidence>
<dbReference type="PROSITE" id="PS51186">
    <property type="entry name" value="GNAT"/>
    <property type="match status" value="1"/>
</dbReference>
<proteinExistence type="predicted"/>
<dbReference type="PANTHER" id="PTHR43792">
    <property type="entry name" value="GNAT FAMILY, PUTATIVE (AFU_ORTHOLOGUE AFUA_3G00765)-RELATED-RELATED"/>
    <property type="match status" value="1"/>
</dbReference>